<evidence type="ECO:0000313" key="1">
    <source>
        <dbReference type="EMBL" id="BCZ81795.1"/>
    </source>
</evidence>
<dbReference type="Proteomes" id="UP001319874">
    <property type="component" value="Chromosome 2"/>
</dbReference>
<dbReference type="EMBL" id="AP024956">
    <property type="protein sequence ID" value="BCZ81795.1"/>
    <property type="molecule type" value="Genomic_DNA"/>
</dbReference>
<proteinExistence type="predicted"/>
<protein>
    <submittedName>
        <fullName evidence="1">Uncharacterized protein</fullName>
    </submittedName>
</protein>
<organism evidence="1 2">
    <name type="scientific">Paraburkholderia terrae</name>
    <dbReference type="NCBI Taxonomy" id="311230"/>
    <lineage>
        <taxon>Bacteria</taxon>
        <taxon>Pseudomonadati</taxon>
        <taxon>Pseudomonadota</taxon>
        <taxon>Betaproteobacteria</taxon>
        <taxon>Burkholderiales</taxon>
        <taxon>Burkholderiaceae</taxon>
        <taxon>Paraburkholderia</taxon>
    </lineage>
</organism>
<reference evidence="1 2" key="1">
    <citation type="journal article" date="2022" name="Front. Microbiol.">
        <title>Identification and characterization of a novel class of self-sufficient cytochrome P450 hydroxylase involved in cyclohexanecarboxylate degradation in Paraburkholderia terrae strain KU-64.</title>
        <authorList>
            <person name="Yamamoto T."/>
            <person name="Hasegawa Y."/>
            <person name="Iwaki H."/>
        </authorList>
    </citation>
    <scope>NUCLEOTIDE SEQUENCE [LARGE SCALE GENOMIC DNA]</scope>
    <source>
        <strain evidence="1 2">KU-64</strain>
    </source>
</reference>
<gene>
    <name evidence="1" type="ORF">PTKU64_54700</name>
</gene>
<keyword evidence="2" id="KW-1185">Reference proteome</keyword>
<evidence type="ECO:0000313" key="2">
    <source>
        <dbReference type="Proteomes" id="UP001319874"/>
    </source>
</evidence>
<sequence>MDVSFLIDPIHKTVTSVQNGYARAGELIGTDLTDTATLWGDAADSDTSVQVIVADDSLTNNAISRGFFKVTLELENVRLERVLAGRAVLNAYGSPPPDIKEQVKTLKAVRERVRFISAEDAFQWFDENTGGSPFSLEGWGD</sequence>
<dbReference type="RefSeq" id="WP_229514091.1">
    <property type="nucleotide sequence ID" value="NZ_AP024956.1"/>
</dbReference>
<accession>A0ABN6JNB0</accession>
<name>A0ABN6JNB0_9BURK</name>